<dbReference type="WBParaSite" id="TCONS_00000209.p1">
    <property type="protein sequence ID" value="TCONS_00000209.p1"/>
    <property type="gene ID" value="XLOC_000232"/>
</dbReference>
<evidence type="ECO:0000256" key="3">
    <source>
        <dbReference type="ARBA" id="ARBA00023186"/>
    </source>
</evidence>
<evidence type="ECO:0000256" key="1">
    <source>
        <dbReference type="ARBA" id="ARBA00004496"/>
    </source>
</evidence>
<dbReference type="AlphaFoldDB" id="A0A0K0E0A4"/>
<dbReference type="Proteomes" id="UP000035681">
    <property type="component" value="Unplaced"/>
</dbReference>
<feature type="coiled-coil region" evidence="4">
    <location>
        <begin position="98"/>
        <end position="132"/>
    </location>
</feature>
<dbReference type="CDD" id="cd22860">
    <property type="entry name" value="PDRG1"/>
    <property type="match status" value="1"/>
</dbReference>
<sequence length="153" mass="17489">MSSMESEAVLDTTASNVKKLFEVKPKNPFGREIIDKLSTLQYLGNEVIGARYEIIELDKVRQKTREAVRKLKEGKGQKKTSIVVNDKVMLKLPTKFVIKQLEKENKNSESEIEKARELLKDKVDELKKYEGDKDLDELGFRLKPVTSSSESTL</sequence>
<proteinExistence type="predicted"/>
<keyword evidence="2" id="KW-0963">Cytoplasm</keyword>
<dbReference type="GO" id="GO:0005737">
    <property type="term" value="C:cytoplasm"/>
    <property type="evidence" value="ECO:0007669"/>
    <property type="project" value="UniProtKB-SubCell"/>
</dbReference>
<dbReference type="WBParaSite" id="SSTP_0000291800.1">
    <property type="protein sequence ID" value="SSTP_0000291800.1"/>
    <property type="gene ID" value="SSTP_0000291800"/>
</dbReference>
<evidence type="ECO:0000313" key="6">
    <source>
        <dbReference type="WBParaSite" id="SSTP_0000291800.1"/>
    </source>
</evidence>
<evidence type="ECO:0000313" key="5">
    <source>
        <dbReference type="Proteomes" id="UP000035681"/>
    </source>
</evidence>
<dbReference type="STRING" id="6248.A0A0K0E0A4"/>
<comment type="subcellular location">
    <subcellularLocation>
        <location evidence="1">Cytoplasm</location>
    </subcellularLocation>
</comment>
<protein>
    <submittedName>
        <fullName evidence="6 7">Uncharacterized protein</fullName>
    </submittedName>
</protein>
<reference evidence="6" key="1">
    <citation type="submission" date="2015-08" db="UniProtKB">
        <authorList>
            <consortium name="WormBaseParasite"/>
        </authorList>
    </citation>
    <scope>IDENTIFICATION</scope>
</reference>
<evidence type="ECO:0000256" key="4">
    <source>
        <dbReference type="SAM" id="Coils"/>
    </source>
</evidence>
<dbReference type="PANTHER" id="PTHR21162">
    <property type="entry name" value="P53 AND DNA DAMAGE-REGULATED PROTEIN"/>
    <property type="match status" value="1"/>
</dbReference>
<name>A0A0K0E0A4_STRER</name>
<evidence type="ECO:0000256" key="2">
    <source>
        <dbReference type="ARBA" id="ARBA00022490"/>
    </source>
</evidence>
<accession>A0A0K0E0A4</accession>
<keyword evidence="3" id="KW-0143">Chaperone</keyword>
<dbReference type="InterPro" id="IPR030482">
    <property type="entry name" value="PDRG1"/>
</dbReference>
<keyword evidence="5" id="KW-1185">Reference proteome</keyword>
<organism evidence="6">
    <name type="scientific">Strongyloides stercoralis</name>
    <name type="common">Threadworm</name>
    <dbReference type="NCBI Taxonomy" id="6248"/>
    <lineage>
        <taxon>Eukaryota</taxon>
        <taxon>Metazoa</taxon>
        <taxon>Ecdysozoa</taxon>
        <taxon>Nematoda</taxon>
        <taxon>Chromadorea</taxon>
        <taxon>Rhabditida</taxon>
        <taxon>Tylenchina</taxon>
        <taxon>Panagrolaimomorpha</taxon>
        <taxon>Strongyloidoidea</taxon>
        <taxon>Strongyloididae</taxon>
        <taxon>Strongyloides</taxon>
    </lineage>
</organism>
<evidence type="ECO:0000313" key="7">
    <source>
        <dbReference type="WBParaSite" id="TCONS_00000209.p1"/>
    </source>
</evidence>
<dbReference type="PANTHER" id="PTHR21162:SF0">
    <property type="entry name" value="P53 AND DNA DAMAGE-REGULATED PROTEIN 1"/>
    <property type="match status" value="1"/>
</dbReference>
<keyword evidence="4" id="KW-0175">Coiled coil</keyword>